<dbReference type="GO" id="GO:0020037">
    <property type="term" value="F:heme binding"/>
    <property type="evidence" value="ECO:0007669"/>
    <property type="project" value="InterPro"/>
</dbReference>
<evidence type="ECO:0000256" key="4">
    <source>
        <dbReference type="ARBA" id="ARBA00023002"/>
    </source>
</evidence>
<sequence>MATMEHAHAEEVIGFPMARAEGCPFDPPPDLAQLSKEGAITRVRNWDGSLCWLVTRYDEAREVLSSPDMSAETHHAGYPHMSAAVKVRRSTEQNIMTMDNPQHDIQRRLISRFFTLKQVNLLRPRIQAIVDEVIDDLLTQAPPVDIATAFALRIPSTVICDILGMPHEDQDFFSERTITLMNHQSSAEEAGAAHDDLRRFIEEFISTRDDHGDTLTGHLVALMRSGQLTSKQVVDTMIQLVTAGHETTSNMLALGTLVLLQDPARLAEIRDTDDPEVLGNAVDDLLRYLTVSHVGRRRVALKDIEIGGQLIAAGEGIIVALDIANRDPHAFEHPDELDFARSAHHHLAFSYGIHQCLGQSLARAELQIAYQSLFRRIPSIELAVPLSDIRFRDRMIIYGVWNLPATWETREAVVV</sequence>
<reference evidence="8 9" key="1">
    <citation type="submission" date="2017-11" db="EMBL/GenBank/DDBJ databases">
        <title>Genomic Encyclopedia of Archaeal and Bacterial Type Strains, Phase II (KMG-II): From Individual Species to Whole Genera.</title>
        <authorList>
            <person name="Goeker M."/>
        </authorList>
    </citation>
    <scope>NUCLEOTIDE SEQUENCE [LARGE SCALE GENOMIC DNA]</scope>
    <source>
        <strain evidence="8 9">DSM 25625</strain>
    </source>
</reference>
<dbReference type="GO" id="GO:0005506">
    <property type="term" value="F:iron ion binding"/>
    <property type="evidence" value="ECO:0007669"/>
    <property type="project" value="InterPro"/>
</dbReference>
<dbReference type="OrthoDB" id="502624at2"/>
<keyword evidence="4 7" id="KW-0560">Oxidoreductase</keyword>
<name>A0A2M9BWT5_9MICO</name>
<dbReference type="PRINTS" id="PR00385">
    <property type="entry name" value="P450"/>
</dbReference>
<dbReference type="InterPro" id="IPR036396">
    <property type="entry name" value="Cyt_P450_sf"/>
</dbReference>
<dbReference type="FunFam" id="1.10.630.10:FF:000018">
    <property type="entry name" value="Cytochrome P450 monooxygenase"/>
    <property type="match status" value="1"/>
</dbReference>
<dbReference type="PRINTS" id="PR00359">
    <property type="entry name" value="BP450"/>
</dbReference>
<dbReference type="Proteomes" id="UP000230161">
    <property type="component" value="Unassembled WGS sequence"/>
</dbReference>
<dbReference type="InterPro" id="IPR002397">
    <property type="entry name" value="Cyt_P450_B"/>
</dbReference>
<accession>A0A2M9BWT5</accession>
<comment type="caution">
    <text evidence="8">The sequence shown here is derived from an EMBL/GenBank/DDBJ whole genome shotgun (WGS) entry which is preliminary data.</text>
</comment>
<dbReference type="EMBL" id="PGFB01000003">
    <property type="protein sequence ID" value="PJJ62412.1"/>
    <property type="molecule type" value="Genomic_DNA"/>
</dbReference>
<proteinExistence type="inferred from homology"/>
<dbReference type="InterPro" id="IPR017972">
    <property type="entry name" value="Cyt_P450_CS"/>
</dbReference>
<evidence type="ECO:0000256" key="7">
    <source>
        <dbReference type="RuleBase" id="RU000461"/>
    </source>
</evidence>
<keyword evidence="6 7" id="KW-0503">Monooxygenase</keyword>
<dbReference type="Pfam" id="PF00067">
    <property type="entry name" value="p450"/>
    <property type="match status" value="1"/>
</dbReference>
<evidence type="ECO:0000313" key="9">
    <source>
        <dbReference type="Proteomes" id="UP000230161"/>
    </source>
</evidence>
<evidence type="ECO:0000256" key="1">
    <source>
        <dbReference type="ARBA" id="ARBA00010617"/>
    </source>
</evidence>
<dbReference type="PROSITE" id="PS00086">
    <property type="entry name" value="CYTOCHROME_P450"/>
    <property type="match status" value="1"/>
</dbReference>
<keyword evidence="2 7" id="KW-0349">Heme</keyword>
<evidence type="ECO:0000313" key="8">
    <source>
        <dbReference type="EMBL" id="PJJ62412.1"/>
    </source>
</evidence>
<comment type="similarity">
    <text evidence="1 7">Belongs to the cytochrome P450 family.</text>
</comment>
<evidence type="ECO:0000256" key="2">
    <source>
        <dbReference type="ARBA" id="ARBA00022617"/>
    </source>
</evidence>
<organism evidence="8 9">
    <name type="scientific">Compostimonas suwonensis</name>
    <dbReference type="NCBI Taxonomy" id="1048394"/>
    <lineage>
        <taxon>Bacteria</taxon>
        <taxon>Bacillati</taxon>
        <taxon>Actinomycetota</taxon>
        <taxon>Actinomycetes</taxon>
        <taxon>Micrococcales</taxon>
        <taxon>Microbacteriaceae</taxon>
        <taxon>Compostimonas</taxon>
    </lineage>
</organism>
<protein>
    <submittedName>
        <fullName evidence="8">Cytochrome P450</fullName>
    </submittedName>
</protein>
<evidence type="ECO:0000256" key="3">
    <source>
        <dbReference type="ARBA" id="ARBA00022723"/>
    </source>
</evidence>
<keyword evidence="9" id="KW-1185">Reference proteome</keyword>
<keyword evidence="3 7" id="KW-0479">Metal-binding</keyword>
<dbReference type="AlphaFoldDB" id="A0A2M9BWT5"/>
<dbReference type="SUPFAM" id="SSF48264">
    <property type="entry name" value="Cytochrome P450"/>
    <property type="match status" value="1"/>
</dbReference>
<dbReference type="CDD" id="cd11030">
    <property type="entry name" value="CYP105-like"/>
    <property type="match status" value="1"/>
</dbReference>
<dbReference type="PANTHER" id="PTHR46696:SF1">
    <property type="entry name" value="CYTOCHROME P450 YJIB-RELATED"/>
    <property type="match status" value="1"/>
</dbReference>
<dbReference type="InterPro" id="IPR001128">
    <property type="entry name" value="Cyt_P450"/>
</dbReference>
<evidence type="ECO:0000256" key="6">
    <source>
        <dbReference type="ARBA" id="ARBA00023033"/>
    </source>
</evidence>
<dbReference type="PANTHER" id="PTHR46696">
    <property type="entry name" value="P450, PUTATIVE (EUROFUNG)-RELATED"/>
    <property type="match status" value="1"/>
</dbReference>
<dbReference type="Gene3D" id="1.10.630.10">
    <property type="entry name" value="Cytochrome P450"/>
    <property type="match status" value="1"/>
</dbReference>
<evidence type="ECO:0000256" key="5">
    <source>
        <dbReference type="ARBA" id="ARBA00023004"/>
    </source>
</evidence>
<dbReference type="GO" id="GO:0016705">
    <property type="term" value="F:oxidoreductase activity, acting on paired donors, with incorporation or reduction of molecular oxygen"/>
    <property type="evidence" value="ECO:0007669"/>
    <property type="project" value="InterPro"/>
</dbReference>
<gene>
    <name evidence="8" type="ORF">CLV54_2215</name>
</gene>
<dbReference type="GO" id="GO:0004497">
    <property type="term" value="F:monooxygenase activity"/>
    <property type="evidence" value="ECO:0007669"/>
    <property type="project" value="UniProtKB-KW"/>
</dbReference>
<keyword evidence="5 7" id="KW-0408">Iron</keyword>